<dbReference type="EMBL" id="BLLF01001079">
    <property type="protein sequence ID" value="GFH16980.1"/>
    <property type="molecule type" value="Genomic_DNA"/>
</dbReference>
<feature type="disulfide bond" evidence="5">
    <location>
        <begin position="12"/>
        <end position="43"/>
    </location>
</feature>
<reference evidence="6 7" key="1">
    <citation type="submission" date="2020-02" db="EMBL/GenBank/DDBJ databases">
        <title>Draft genome sequence of Haematococcus lacustris strain NIES-144.</title>
        <authorList>
            <person name="Morimoto D."/>
            <person name="Nakagawa S."/>
            <person name="Yoshida T."/>
            <person name="Sawayama S."/>
        </authorList>
    </citation>
    <scope>NUCLEOTIDE SEQUENCE [LARGE SCALE GENOMIC DNA]</scope>
    <source>
        <strain evidence="6 7">NIES-144</strain>
    </source>
</reference>
<feature type="disulfide bond" evidence="5">
    <location>
        <begin position="22"/>
        <end position="33"/>
    </location>
</feature>
<protein>
    <submittedName>
        <fullName evidence="6">Uncharacterized protein</fullName>
    </submittedName>
</protein>
<proteinExistence type="inferred from homology"/>
<feature type="disulfide bond" evidence="5">
    <location>
        <begin position="44"/>
        <end position="56"/>
    </location>
</feature>
<keyword evidence="4 5" id="KW-1015">Disulfide bond</keyword>
<evidence type="ECO:0000256" key="1">
    <source>
        <dbReference type="ARBA" id="ARBA00004173"/>
    </source>
</evidence>
<gene>
    <name evidence="6" type="ORF">HaLaN_13507</name>
</gene>
<keyword evidence="7" id="KW-1185">Reference proteome</keyword>
<sequence length="83" mass="9462">MDLESVDPRFQCKSFCCVIQDCLARYDYNQSMCSREIEQLVECCSSLARPEGSLHCMGFMNLHHQARQHAEGCQARLESSALD</sequence>
<dbReference type="Pfam" id="PF08991">
    <property type="entry name" value="CMC4"/>
    <property type="match status" value="1"/>
</dbReference>
<evidence type="ECO:0000313" key="6">
    <source>
        <dbReference type="EMBL" id="GFH16980.1"/>
    </source>
</evidence>
<comment type="caution">
    <text evidence="6">The sequence shown here is derived from an EMBL/GenBank/DDBJ whole genome shotgun (WGS) entry which is preliminary data.</text>
</comment>
<comment type="subcellular location">
    <subcellularLocation>
        <location evidence="1">Mitochondrion</location>
    </subcellularLocation>
</comment>
<dbReference type="Proteomes" id="UP000485058">
    <property type="component" value="Unassembled WGS sequence"/>
</dbReference>
<dbReference type="InterPro" id="IPR009069">
    <property type="entry name" value="Cys_alpha_HP_mot_SF"/>
</dbReference>
<dbReference type="AlphaFoldDB" id="A0A699Z639"/>
<dbReference type="SUPFAM" id="SSF47072">
    <property type="entry name" value="Cysteine alpha-hairpin motif"/>
    <property type="match status" value="1"/>
</dbReference>
<organism evidence="6 7">
    <name type="scientific">Haematococcus lacustris</name>
    <name type="common">Green alga</name>
    <name type="synonym">Haematococcus pluvialis</name>
    <dbReference type="NCBI Taxonomy" id="44745"/>
    <lineage>
        <taxon>Eukaryota</taxon>
        <taxon>Viridiplantae</taxon>
        <taxon>Chlorophyta</taxon>
        <taxon>core chlorophytes</taxon>
        <taxon>Chlorophyceae</taxon>
        <taxon>CS clade</taxon>
        <taxon>Chlamydomonadales</taxon>
        <taxon>Haematococcaceae</taxon>
        <taxon>Haematococcus</taxon>
    </lineage>
</organism>
<dbReference type="Gene3D" id="1.10.287.1130">
    <property type="entry name" value="CytochromE C oxidase copper chaperone"/>
    <property type="match status" value="1"/>
</dbReference>
<evidence type="ECO:0000256" key="4">
    <source>
        <dbReference type="ARBA" id="ARBA00023157"/>
    </source>
</evidence>
<name>A0A699Z639_HAELA</name>
<comment type="similarity">
    <text evidence="2">Belongs to the CMC4 family.</text>
</comment>
<evidence type="ECO:0000256" key="3">
    <source>
        <dbReference type="ARBA" id="ARBA00023128"/>
    </source>
</evidence>
<evidence type="ECO:0000256" key="5">
    <source>
        <dbReference type="PIRSR" id="PIRSR627179-50"/>
    </source>
</evidence>
<evidence type="ECO:0000313" key="7">
    <source>
        <dbReference type="Proteomes" id="UP000485058"/>
    </source>
</evidence>
<dbReference type="PANTHER" id="PTHR15590:SF0">
    <property type="entry name" value="CX9C MOTIF-CONTAINING PROTEIN 4"/>
    <property type="match status" value="1"/>
</dbReference>
<dbReference type="InterPro" id="IPR027179">
    <property type="entry name" value="CMC4"/>
</dbReference>
<dbReference type="PANTHER" id="PTHR15590">
    <property type="entry name" value="CX9C MOTIF-CONTAINING PROTEIN 4"/>
    <property type="match status" value="1"/>
</dbReference>
<feature type="non-terminal residue" evidence="6">
    <location>
        <position position="1"/>
    </location>
</feature>
<keyword evidence="3" id="KW-0496">Mitochondrion</keyword>
<accession>A0A699Z639</accession>
<dbReference type="GO" id="GO:0005739">
    <property type="term" value="C:mitochondrion"/>
    <property type="evidence" value="ECO:0007669"/>
    <property type="project" value="UniProtKB-SubCell"/>
</dbReference>
<evidence type="ECO:0000256" key="2">
    <source>
        <dbReference type="ARBA" id="ARBA00009858"/>
    </source>
</evidence>